<dbReference type="Gene3D" id="2.40.50.140">
    <property type="entry name" value="Nucleic acid-binding proteins"/>
    <property type="match status" value="1"/>
</dbReference>
<dbReference type="EMBL" id="MKGL01000048">
    <property type="protein sequence ID" value="RNF09396.1"/>
    <property type="molecule type" value="Genomic_DNA"/>
</dbReference>
<evidence type="ECO:0000313" key="1">
    <source>
        <dbReference type="EMBL" id="RNF09396.1"/>
    </source>
</evidence>
<name>A0A422NVA9_TRYRA</name>
<accession>A0A422NVA9</accession>
<reference evidence="1 2" key="1">
    <citation type="journal article" date="2018" name="BMC Genomics">
        <title>Genomic comparison of Trypanosoma conorhini and Trypanosoma rangeli to Trypanosoma cruzi strains of high and low virulence.</title>
        <authorList>
            <person name="Bradwell K.R."/>
            <person name="Koparde V.N."/>
            <person name="Matveyev A.V."/>
            <person name="Serrano M.G."/>
            <person name="Alves J.M."/>
            <person name="Parikh H."/>
            <person name="Huang B."/>
            <person name="Lee V."/>
            <person name="Espinosa-Alvarez O."/>
            <person name="Ortiz P.A."/>
            <person name="Costa-Martins A.G."/>
            <person name="Teixeira M.M."/>
            <person name="Buck G.A."/>
        </authorList>
    </citation>
    <scope>NUCLEOTIDE SEQUENCE [LARGE SCALE GENOMIC DNA]</scope>
    <source>
        <strain evidence="1 2">AM80</strain>
    </source>
</reference>
<dbReference type="OMA" id="QWPQPTL"/>
<dbReference type="GeneID" id="40326126"/>
<dbReference type="RefSeq" id="XP_029240945.1">
    <property type="nucleotide sequence ID" value="XM_029379206.1"/>
</dbReference>
<gene>
    <name evidence="1" type="ORF">TraAM80_02193</name>
</gene>
<comment type="caution">
    <text evidence="1">The sequence shown here is derived from an EMBL/GenBank/DDBJ whole genome shotgun (WGS) entry which is preliminary data.</text>
</comment>
<keyword evidence="2" id="KW-1185">Reference proteome</keyword>
<dbReference type="InterPro" id="IPR012340">
    <property type="entry name" value="NA-bd_OB-fold"/>
</dbReference>
<dbReference type="OrthoDB" id="271963at2759"/>
<evidence type="ECO:0000313" key="2">
    <source>
        <dbReference type="Proteomes" id="UP000283634"/>
    </source>
</evidence>
<protein>
    <submittedName>
        <fullName evidence="1">Uncharacterized protein</fullName>
    </submittedName>
</protein>
<sequence length="575" mass="62187">MDALSRGFCACAMVGGLPHGEGGSWALRWSSPRVQVVDIQRYPKFVADSFAVSRFYLAASDSASLIWLVIPPGSEMEELVDTFQIEVGCCVTLNEYSVVAAKNGLNVVVPLSISYSGTELSLLGNPTFDATLFHLSSEALTKRRGNVKPCTSRAVEEYPKLSLIDLVEAKGHELGDYTLTLRVIWKGKRRQLPAIGLATRFIFDCIGVDSNGDAMCISCTGHAALNDMFSVGDCVCVTNACLTNCGEAKDALRLQFSERSFGVLCGAEAGDTIPAHPSRMFGARSVTHATQHSNIGDIATVEGVVVAVSPTTLVNTKRGRVERSAITLQDTVSSVSSCLIEVTLWDEFSRSVTPAVGERWCLCGFVVGEFMRRLTLSSRSGSGAIKMEPKSQAPLFSVDRTETMMPLNRDENDALQVVLDLHEASETLPVLAKIQRVRLPLTYMACRGCSRQMHGNVLSCAACGGCTIEERFFVRLELSDGLCAVSAVGFAQIGEALFGVDLPTLLRRRQVSSVYESTIAREVVGLPLLFWLLRSPDDSLLHVVRCQHIGMARCAATLLGAVVHMMEPSSAAPRT</sequence>
<dbReference type="SUPFAM" id="SSF50249">
    <property type="entry name" value="Nucleic acid-binding proteins"/>
    <property type="match status" value="1"/>
</dbReference>
<organism evidence="1 2">
    <name type="scientific">Trypanosoma rangeli</name>
    <dbReference type="NCBI Taxonomy" id="5698"/>
    <lineage>
        <taxon>Eukaryota</taxon>
        <taxon>Discoba</taxon>
        <taxon>Euglenozoa</taxon>
        <taxon>Kinetoplastea</taxon>
        <taxon>Metakinetoplastina</taxon>
        <taxon>Trypanosomatida</taxon>
        <taxon>Trypanosomatidae</taxon>
        <taxon>Trypanosoma</taxon>
        <taxon>Herpetosoma</taxon>
    </lineage>
</organism>
<dbReference type="Proteomes" id="UP000283634">
    <property type="component" value="Unassembled WGS sequence"/>
</dbReference>
<dbReference type="AlphaFoldDB" id="A0A422NVA9"/>
<proteinExistence type="predicted"/>